<dbReference type="InterPro" id="IPR036038">
    <property type="entry name" value="Aminotransferase-like"/>
</dbReference>
<reference evidence="1 2" key="1">
    <citation type="submission" date="2019-03" db="EMBL/GenBank/DDBJ databases">
        <authorList>
            <person name="Li J."/>
        </authorList>
    </citation>
    <scope>NUCLEOTIDE SEQUENCE [LARGE SCALE GENOMIC DNA]</scope>
    <source>
        <strain evidence="1 2">3058</strain>
    </source>
</reference>
<protein>
    <submittedName>
        <fullName evidence="1">Aminotransferase class IV</fullName>
    </submittedName>
</protein>
<dbReference type="AlphaFoldDB" id="A0A4Z1CLC9"/>
<keyword evidence="1" id="KW-0808">Transferase</keyword>
<name>A0A4Z1CLC9_9RHOB</name>
<keyword evidence="2" id="KW-1185">Reference proteome</keyword>
<keyword evidence="1" id="KW-0032">Aminotransferase</keyword>
<evidence type="ECO:0000313" key="2">
    <source>
        <dbReference type="Proteomes" id="UP000297972"/>
    </source>
</evidence>
<dbReference type="RefSeq" id="WP_135817866.1">
    <property type="nucleotide sequence ID" value="NZ_SRPG01000114.1"/>
</dbReference>
<dbReference type="OrthoDB" id="9809239at2"/>
<dbReference type="Pfam" id="PF01063">
    <property type="entry name" value="Aminotran_4"/>
    <property type="match status" value="1"/>
</dbReference>
<dbReference type="Proteomes" id="UP000297972">
    <property type="component" value="Unassembled WGS sequence"/>
</dbReference>
<dbReference type="InterPro" id="IPR043132">
    <property type="entry name" value="BCAT-like_C"/>
</dbReference>
<organism evidence="1 2">
    <name type="scientific">Paracoccus liaowanqingii</name>
    <dbReference type="NCBI Taxonomy" id="2560053"/>
    <lineage>
        <taxon>Bacteria</taxon>
        <taxon>Pseudomonadati</taxon>
        <taxon>Pseudomonadota</taxon>
        <taxon>Alphaproteobacteria</taxon>
        <taxon>Rhodobacterales</taxon>
        <taxon>Paracoccaceae</taxon>
        <taxon>Paracoccus</taxon>
    </lineage>
</organism>
<accession>A0A4Z1CLC9</accession>
<dbReference type="Gene3D" id="3.20.10.10">
    <property type="entry name" value="D-amino Acid Aminotransferase, subunit A, domain 2"/>
    <property type="match status" value="1"/>
</dbReference>
<dbReference type="NCBIfam" id="NF005729">
    <property type="entry name" value="PRK07546.1-3"/>
    <property type="match status" value="1"/>
</dbReference>
<gene>
    <name evidence="1" type="ORF">E4L95_12310</name>
</gene>
<dbReference type="EMBL" id="SRPG01000114">
    <property type="protein sequence ID" value="TGN58588.1"/>
    <property type="molecule type" value="Genomic_DNA"/>
</dbReference>
<evidence type="ECO:0000313" key="1">
    <source>
        <dbReference type="EMBL" id="TGN58588.1"/>
    </source>
</evidence>
<dbReference type="InterPro" id="IPR001544">
    <property type="entry name" value="Aminotrans_IV"/>
</dbReference>
<dbReference type="GO" id="GO:0008483">
    <property type="term" value="F:transaminase activity"/>
    <property type="evidence" value="ECO:0007669"/>
    <property type="project" value="UniProtKB-KW"/>
</dbReference>
<comment type="caution">
    <text evidence="1">The sequence shown here is derived from an EMBL/GenBank/DDBJ whole genome shotgun (WGS) entry which is preliminary data.</text>
</comment>
<proteinExistence type="predicted"/>
<feature type="non-terminal residue" evidence="1">
    <location>
        <position position="1"/>
    </location>
</feature>
<sequence length="157" mass="16688">PTLAALPQGAVLRTRLAVDGAGGVAVTHAPLPANPPLWRVILSDLRLDRDDPWLRLKSSRRPVYDAARAALPPGMDEALLMNAQGELCEGTITSLFLRQGDRLLTPPLDCGLLPGVLRESLLATGAAIEAVLHPEDLPRGELFCGNALRGLIPARLA</sequence>
<dbReference type="SUPFAM" id="SSF56752">
    <property type="entry name" value="D-aminoacid aminotransferase-like PLP-dependent enzymes"/>
    <property type="match status" value="1"/>
</dbReference>